<gene>
    <name evidence="1" type="ORF">ACFFJ3_03860</name>
</gene>
<dbReference type="RefSeq" id="WP_380673135.1">
    <property type="nucleotide sequence ID" value="NZ_CP173186.1"/>
</dbReference>
<keyword evidence="2" id="KW-1185">Reference proteome</keyword>
<dbReference type="Pfam" id="PF06254">
    <property type="entry name" value="YdaT_toxin"/>
    <property type="match status" value="1"/>
</dbReference>
<name>A0ABV6E9G1_9GAMM</name>
<proteinExistence type="predicted"/>
<comment type="caution">
    <text evidence="1">The sequence shown here is derived from an EMBL/GenBank/DDBJ whole genome shotgun (WGS) entry which is preliminary data.</text>
</comment>
<protein>
    <submittedName>
        <fullName evidence="1">Toxin YdaT family protein</fullName>
    </submittedName>
</protein>
<accession>A0ABV6E9G1</accession>
<dbReference type="InterPro" id="IPR037042">
    <property type="entry name" value="YdaT-like_sf"/>
</dbReference>
<dbReference type="InterPro" id="IPR009364">
    <property type="entry name" value="YdaT-like"/>
</dbReference>
<dbReference type="Proteomes" id="UP001589792">
    <property type="component" value="Unassembled WGS sequence"/>
</dbReference>
<organism evidence="1 2">
    <name type="scientific">Serratia aquatilis</name>
    <dbReference type="NCBI Taxonomy" id="1737515"/>
    <lineage>
        <taxon>Bacteria</taxon>
        <taxon>Pseudomonadati</taxon>
        <taxon>Pseudomonadota</taxon>
        <taxon>Gammaproteobacteria</taxon>
        <taxon>Enterobacterales</taxon>
        <taxon>Yersiniaceae</taxon>
        <taxon>Serratia</taxon>
    </lineage>
</organism>
<reference evidence="1 2" key="1">
    <citation type="submission" date="2024-09" db="EMBL/GenBank/DDBJ databases">
        <authorList>
            <person name="Sun Q."/>
            <person name="Mori K."/>
        </authorList>
    </citation>
    <scope>NUCLEOTIDE SEQUENCE [LARGE SCALE GENOMIC DNA]</scope>
    <source>
        <strain evidence="1 2">CCM 8626</strain>
    </source>
</reference>
<evidence type="ECO:0000313" key="1">
    <source>
        <dbReference type="EMBL" id="MFC0225647.1"/>
    </source>
</evidence>
<sequence length="145" mass="15883">MKITHEDVCIELRGWAAETNQEIVAAEIAQVYQLQGGGPLLGRPDTSNAVHNNKQRIFRWVDADTKAAREKIQRLLPAILIAMPAERRARLTDPKSVNYLTSKALQDVTTAVTALLLGCSEVTQKLTRAVDSIQALLPIAQSLVA</sequence>
<dbReference type="EMBL" id="JBHLXG010000003">
    <property type="protein sequence ID" value="MFC0225647.1"/>
    <property type="molecule type" value="Genomic_DNA"/>
</dbReference>
<dbReference type="Gene3D" id="1.10.3600.10">
    <property type="entry name" value="Putative bacterial toxin ydaT"/>
    <property type="match status" value="1"/>
</dbReference>
<evidence type="ECO:0000313" key="2">
    <source>
        <dbReference type="Proteomes" id="UP001589792"/>
    </source>
</evidence>